<dbReference type="OrthoDB" id="9808142at2"/>
<keyword evidence="4" id="KW-1185">Reference proteome</keyword>
<gene>
    <name evidence="3" type="ORF">SAMN06265376_106232</name>
</gene>
<reference evidence="3 4" key="1">
    <citation type="submission" date="2017-06" db="EMBL/GenBank/DDBJ databases">
        <authorList>
            <person name="Kim H.J."/>
            <person name="Triplett B.A."/>
        </authorList>
    </citation>
    <scope>NUCLEOTIDE SEQUENCE [LARGE SCALE GENOMIC DNA]</scope>
    <source>
        <strain evidence="3 4">DSM 25597</strain>
    </source>
</reference>
<sequence length="131" mass="15293">MYVIYHDPGCVYSLICLAILRSKKVNYKKVQYLKEPLTLETIQSLIEKLNISAVDLIREDHPEWKKFYKHLTLTEEEIIHLMLENHGLITRPIIVNDNQAVIGRPPKKVIRLIKKNKKSVSNYINKNAILS</sequence>
<dbReference type="PANTHER" id="PTHR30041:SF4">
    <property type="entry name" value="ARSENATE REDUCTASE"/>
    <property type="match status" value="1"/>
</dbReference>
<dbReference type="PROSITE" id="PS51353">
    <property type="entry name" value="ARSC"/>
    <property type="match status" value="1"/>
</dbReference>
<evidence type="ECO:0000313" key="4">
    <source>
        <dbReference type="Proteomes" id="UP000198379"/>
    </source>
</evidence>
<dbReference type="InterPro" id="IPR006660">
    <property type="entry name" value="Arsenate_reductase-like"/>
</dbReference>
<evidence type="ECO:0000256" key="2">
    <source>
        <dbReference type="PROSITE-ProRule" id="PRU01282"/>
    </source>
</evidence>
<dbReference type="Gene3D" id="3.40.30.10">
    <property type="entry name" value="Glutaredoxin"/>
    <property type="match status" value="1"/>
</dbReference>
<evidence type="ECO:0000256" key="1">
    <source>
        <dbReference type="ARBA" id="ARBA00007198"/>
    </source>
</evidence>
<accession>A0A239BM50</accession>
<dbReference type="Proteomes" id="UP000198379">
    <property type="component" value="Unassembled WGS sequence"/>
</dbReference>
<dbReference type="Pfam" id="PF03960">
    <property type="entry name" value="ArsC"/>
    <property type="match status" value="1"/>
</dbReference>
<dbReference type="EMBL" id="FZNY01000006">
    <property type="protein sequence ID" value="SNS08143.1"/>
    <property type="molecule type" value="Genomic_DNA"/>
</dbReference>
<protein>
    <submittedName>
        <fullName evidence="3">Arsenate reductase</fullName>
    </submittedName>
</protein>
<evidence type="ECO:0000313" key="3">
    <source>
        <dbReference type="EMBL" id="SNS08143.1"/>
    </source>
</evidence>
<proteinExistence type="inferred from homology"/>
<dbReference type="InterPro" id="IPR036249">
    <property type="entry name" value="Thioredoxin-like_sf"/>
</dbReference>
<dbReference type="PANTHER" id="PTHR30041">
    <property type="entry name" value="ARSENATE REDUCTASE"/>
    <property type="match status" value="1"/>
</dbReference>
<organism evidence="3 4">
    <name type="scientific">Dokdonia pacifica</name>
    <dbReference type="NCBI Taxonomy" id="1627892"/>
    <lineage>
        <taxon>Bacteria</taxon>
        <taxon>Pseudomonadati</taxon>
        <taxon>Bacteroidota</taxon>
        <taxon>Flavobacteriia</taxon>
        <taxon>Flavobacteriales</taxon>
        <taxon>Flavobacteriaceae</taxon>
        <taxon>Dokdonia</taxon>
    </lineage>
</organism>
<comment type="similarity">
    <text evidence="1 2">Belongs to the ArsC family.</text>
</comment>
<dbReference type="SUPFAM" id="SSF52833">
    <property type="entry name" value="Thioredoxin-like"/>
    <property type="match status" value="1"/>
</dbReference>
<name>A0A239BM50_9FLAO</name>
<dbReference type="RefSeq" id="WP_089372842.1">
    <property type="nucleotide sequence ID" value="NZ_BMEP01000005.1"/>
</dbReference>
<dbReference type="AlphaFoldDB" id="A0A239BM50"/>